<dbReference type="STRING" id="556484.B7G0T5"/>
<dbReference type="PANTHER" id="PTHR35498">
    <property type="entry name" value="PROTEIN LOW PSII ACCUMULATION 1, CHLOROPLASTIC"/>
    <property type="match status" value="1"/>
</dbReference>
<dbReference type="Proteomes" id="UP000000759">
    <property type="component" value="Chromosome 9"/>
</dbReference>
<evidence type="ECO:0000313" key="1">
    <source>
        <dbReference type="EMBL" id="EEC47945.1"/>
    </source>
</evidence>
<dbReference type="KEGG" id="pti:PHATRDRAFT_46317"/>
<reference evidence="1 2" key="1">
    <citation type="journal article" date="2008" name="Nature">
        <title>The Phaeodactylum genome reveals the evolutionary history of diatom genomes.</title>
        <authorList>
            <person name="Bowler C."/>
            <person name="Allen A.E."/>
            <person name="Badger J.H."/>
            <person name="Grimwood J."/>
            <person name="Jabbari K."/>
            <person name="Kuo A."/>
            <person name="Maheswari U."/>
            <person name="Martens C."/>
            <person name="Maumus F."/>
            <person name="Otillar R.P."/>
            <person name="Rayko E."/>
            <person name="Salamov A."/>
            <person name="Vandepoele K."/>
            <person name="Beszteri B."/>
            <person name="Gruber A."/>
            <person name="Heijde M."/>
            <person name="Katinka M."/>
            <person name="Mock T."/>
            <person name="Valentin K."/>
            <person name="Verret F."/>
            <person name="Berges J.A."/>
            <person name="Brownlee C."/>
            <person name="Cadoret J.P."/>
            <person name="Chiovitti A."/>
            <person name="Choi C.J."/>
            <person name="Coesel S."/>
            <person name="De Martino A."/>
            <person name="Detter J.C."/>
            <person name="Durkin C."/>
            <person name="Falciatore A."/>
            <person name="Fournet J."/>
            <person name="Haruta M."/>
            <person name="Huysman M.J."/>
            <person name="Jenkins B.D."/>
            <person name="Jiroutova K."/>
            <person name="Jorgensen R.E."/>
            <person name="Joubert Y."/>
            <person name="Kaplan A."/>
            <person name="Kroger N."/>
            <person name="Kroth P.G."/>
            <person name="La Roche J."/>
            <person name="Lindquist E."/>
            <person name="Lommer M."/>
            <person name="Martin-Jezequel V."/>
            <person name="Lopez P.J."/>
            <person name="Lucas S."/>
            <person name="Mangogna M."/>
            <person name="McGinnis K."/>
            <person name="Medlin L.K."/>
            <person name="Montsant A."/>
            <person name="Oudot-Le Secq M.P."/>
            <person name="Napoli C."/>
            <person name="Obornik M."/>
            <person name="Parker M.S."/>
            <person name="Petit J.L."/>
            <person name="Porcel B.M."/>
            <person name="Poulsen N."/>
            <person name="Robison M."/>
            <person name="Rychlewski L."/>
            <person name="Rynearson T.A."/>
            <person name="Schmutz J."/>
            <person name="Shapiro H."/>
            <person name="Siaut M."/>
            <person name="Stanley M."/>
            <person name="Sussman M.R."/>
            <person name="Taylor A.R."/>
            <person name="Vardi A."/>
            <person name="von Dassow P."/>
            <person name="Vyverman W."/>
            <person name="Willis A."/>
            <person name="Wyrwicz L.S."/>
            <person name="Rokhsar D.S."/>
            <person name="Weissenbach J."/>
            <person name="Armbrust E.V."/>
            <person name="Green B.R."/>
            <person name="Van de Peer Y."/>
            <person name="Grigoriev I.V."/>
        </authorList>
    </citation>
    <scope>NUCLEOTIDE SEQUENCE [LARGE SCALE GENOMIC DNA]</scope>
    <source>
        <strain evidence="1 2">CCAP 1055/1</strain>
    </source>
</reference>
<dbReference type="PaxDb" id="2850-Phatr46317"/>
<dbReference type="EMBL" id="CM000612">
    <property type="protein sequence ID" value="EEC47945.1"/>
    <property type="molecule type" value="Genomic_DNA"/>
</dbReference>
<dbReference type="eggNOG" id="ENOG502RRC5">
    <property type="taxonomic scope" value="Eukaryota"/>
</dbReference>
<proteinExistence type="predicted"/>
<gene>
    <name evidence="1" type="ORF">PHATRDRAFT_46317</name>
</gene>
<evidence type="ECO:0008006" key="3">
    <source>
        <dbReference type="Google" id="ProtNLM"/>
    </source>
</evidence>
<dbReference type="AlphaFoldDB" id="B7G0T5"/>
<protein>
    <recommendedName>
        <fullName evidence="3">Protein LOW PSII ACCUMULATION 1, chloroplastic</fullName>
    </recommendedName>
</protein>
<sequence length="395" mass="43885">MALPHRAVAPFPYHRPLQVQGEESKNSDRNLRRDHLLRESFLAVRFAEAFVRLVRAASLSPPHKNYLLAICDDRRRSKLAGVSCLLWPSYWHRGLLNKDDNASNNPELEKTFGGYTAKQRLREEVESPFRTVRLFFFGSSTGSALTALYFSLLNILKAKSGLYTDGPSLDDALQSTAINVAAVLICGYLTYRDWKAGETNLARIAKGGALAQLVVNGPSPRTLASYRRNARVLIAVGGDGYIDTLCRSLNADQRADVNSLPQALSEAEVVIVPVLLQRNGETDWRVGDVKSRWSATEPTDSDRNMDVTRADEVVAFPRSPGPWIDYLRDEIATAQSQGFDVLQKGFIIVVKKNGRILRRATGQPPFDELVSNMEVLDGSKFGMPGDDEKYSSKPL</sequence>
<dbReference type="PANTHER" id="PTHR35498:SF1">
    <property type="entry name" value="LOW PSII ACCUMULATION-LIKE PROTEIN"/>
    <property type="match status" value="1"/>
</dbReference>
<dbReference type="InParanoid" id="B7G0T5"/>
<dbReference type="Pfam" id="PF11998">
    <property type="entry name" value="DUF3493"/>
    <property type="match status" value="1"/>
</dbReference>
<evidence type="ECO:0000313" key="2">
    <source>
        <dbReference type="Proteomes" id="UP000000759"/>
    </source>
</evidence>
<accession>B7G0T5</accession>
<dbReference type="InterPro" id="IPR021883">
    <property type="entry name" value="LPA1-like"/>
</dbReference>
<dbReference type="GeneID" id="7201386"/>
<organism evidence="1 2">
    <name type="scientific">Phaeodactylum tricornutum (strain CCAP 1055/1)</name>
    <dbReference type="NCBI Taxonomy" id="556484"/>
    <lineage>
        <taxon>Eukaryota</taxon>
        <taxon>Sar</taxon>
        <taxon>Stramenopiles</taxon>
        <taxon>Ochrophyta</taxon>
        <taxon>Bacillariophyta</taxon>
        <taxon>Bacillariophyceae</taxon>
        <taxon>Bacillariophycidae</taxon>
        <taxon>Naviculales</taxon>
        <taxon>Phaeodactylaceae</taxon>
        <taxon>Phaeodactylum</taxon>
    </lineage>
</organism>
<reference evidence="2" key="2">
    <citation type="submission" date="2008-08" db="EMBL/GenBank/DDBJ databases">
        <authorList>
            <consortium name="Diatom Consortium"/>
            <person name="Grigoriev I."/>
            <person name="Grimwood J."/>
            <person name="Kuo A."/>
            <person name="Otillar R.P."/>
            <person name="Salamov A."/>
            <person name="Detter J.C."/>
            <person name="Lindquist E."/>
            <person name="Shapiro H."/>
            <person name="Lucas S."/>
            <person name="Glavina del Rio T."/>
            <person name="Pitluck S."/>
            <person name="Rokhsar D."/>
            <person name="Bowler C."/>
        </authorList>
    </citation>
    <scope>GENOME REANNOTATION</scope>
    <source>
        <strain evidence="2">CCAP 1055/1</strain>
    </source>
</reference>
<name>B7G0T5_PHATC</name>
<keyword evidence="2" id="KW-1185">Reference proteome</keyword>
<dbReference type="RefSeq" id="XP_002180537.1">
    <property type="nucleotide sequence ID" value="XM_002180501.1"/>
</dbReference>
<dbReference type="OrthoDB" id="5130at2759"/>